<evidence type="ECO:0000313" key="2">
    <source>
        <dbReference type="EMBL" id="OXS77980.1"/>
    </source>
</evidence>
<feature type="domain" description="Rubrerythrin diiron-binding" evidence="1">
    <location>
        <begin position="9"/>
        <end position="64"/>
    </location>
</feature>
<dbReference type="SUPFAM" id="SSF47240">
    <property type="entry name" value="Ferritin-like"/>
    <property type="match status" value="1"/>
</dbReference>
<dbReference type="Gene3D" id="1.20.5.420">
    <property type="entry name" value="Immunoglobulin FC, subunit C"/>
    <property type="match status" value="2"/>
</dbReference>
<sequence>MCFCMLTDQLTKAINGEFTAIHCYEKLADLAPSADVKKRILAIREDELRHFEAFSALYHALTGSAPSPKMNETCPRTFKQGVLSAFRDEQETSEFYRQVAESTHLPYVKRVFNRAAADEQRHAVWFLSFI</sequence>
<dbReference type="Pfam" id="PF02915">
    <property type="entry name" value="Rubrerythrin"/>
    <property type="match status" value="2"/>
</dbReference>
<organism evidence="2 3">
    <name type="scientific">Domibacillus enclensis</name>
    <dbReference type="NCBI Taxonomy" id="1017273"/>
    <lineage>
        <taxon>Bacteria</taxon>
        <taxon>Bacillati</taxon>
        <taxon>Bacillota</taxon>
        <taxon>Bacilli</taxon>
        <taxon>Bacillales</taxon>
        <taxon>Bacillaceae</taxon>
        <taxon>Domibacillus</taxon>
    </lineage>
</organism>
<dbReference type="InterPro" id="IPR009078">
    <property type="entry name" value="Ferritin-like_SF"/>
</dbReference>
<accession>A0ABX4E8N5</accession>
<evidence type="ECO:0000313" key="3">
    <source>
        <dbReference type="Proteomes" id="UP000215545"/>
    </source>
</evidence>
<dbReference type="EMBL" id="MWSK01000004">
    <property type="protein sequence ID" value="OXS77980.1"/>
    <property type="molecule type" value="Genomic_DNA"/>
</dbReference>
<gene>
    <name evidence="2" type="ORF">B1B05_10260</name>
</gene>
<comment type="caution">
    <text evidence="2">The sequence shown here is derived from an EMBL/GenBank/DDBJ whole genome shotgun (WGS) entry which is preliminary data.</text>
</comment>
<dbReference type="InterPro" id="IPR003251">
    <property type="entry name" value="Rr_diiron-bd_dom"/>
</dbReference>
<protein>
    <submittedName>
        <fullName evidence="2">Rubrerythrin family protein</fullName>
    </submittedName>
</protein>
<feature type="domain" description="Rubrerythrin diiron-binding" evidence="1">
    <location>
        <begin position="84"/>
        <end position="129"/>
    </location>
</feature>
<evidence type="ECO:0000259" key="1">
    <source>
        <dbReference type="Pfam" id="PF02915"/>
    </source>
</evidence>
<dbReference type="Proteomes" id="UP000215545">
    <property type="component" value="Unassembled WGS sequence"/>
</dbReference>
<keyword evidence="3" id="KW-1185">Reference proteome</keyword>
<name>A0ABX4E8N5_9BACI</name>
<reference evidence="3" key="1">
    <citation type="submission" date="2017-03" db="EMBL/GenBank/DDBJ databases">
        <title>Bacillus sp. V-88(T) DSM27956, whole genome shotgun sequencing project.</title>
        <authorList>
            <person name="Dastager S.G."/>
            <person name="Neurgaonkar P.S."/>
            <person name="Dharne M.S."/>
        </authorList>
    </citation>
    <scope>NUCLEOTIDE SEQUENCE [LARGE SCALE GENOMIC DNA]</scope>
    <source>
        <strain evidence="3">DSM 25145</strain>
    </source>
</reference>
<proteinExistence type="predicted"/>
<dbReference type="CDD" id="cd00657">
    <property type="entry name" value="Ferritin_like"/>
    <property type="match status" value="1"/>
</dbReference>